<dbReference type="SUPFAM" id="SSF53098">
    <property type="entry name" value="Ribonuclease H-like"/>
    <property type="match status" value="1"/>
</dbReference>
<dbReference type="CDD" id="cd09272">
    <property type="entry name" value="RNase_HI_RT_Ty1"/>
    <property type="match status" value="1"/>
</dbReference>
<dbReference type="EMBL" id="SZYD01000002">
    <property type="protein sequence ID" value="KAD7117108.1"/>
    <property type="molecule type" value="Genomic_DNA"/>
</dbReference>
<dbReference type="PANTHER" id="PTHR42648:SF25">
    <property type="entry name" value="RNA-DIRECTED DNA POLYMERASE"/>
    <property type="match status" value="1"/>
</dbReference>
<evidence type="ECO:0000256" key="1">
    <source>
        <dbReference type="ARBA" id="ARBA00022723"/>
    </source>
</evidence>
<dbReference type="Pfam" id="PF25597">
    <property type="entry name" value="SH3_retrovirus"/>
    <property type="match status" value="1"/>
</dbReference>
<dbReference type="InterPro" id="IPR012337">
    <property type="entry name" value="RNaseH-like_sf"/>
</dbReference>
<dbReference type="InterPro" id="IPR001584">
    <property type="entry name" value="Integrase_cat-core"/>
</dbReference>
<dbReference type="SUPFAM" id="SSF56672">
    <property type="entry name" value="DNA/RNA polymerases"/>
    <property type="match status" value="1"/>
</dbReference>
<dbReference type="PANTHER" id="PTHR42648">
    <property type="entry name" value="TRANSPOSASE, PUTATIVE-RELATED"/>
    <property type="match status" value="1"/>
</dbReference>
<keyword evidence="1" id="KW-0479">Metal-binding</keyword>
<organism evidence="5 6">
    <name type="scientific">Mikania micrantha</name>
    <name type="common">bitter vine</name>
    <dbReference type="NCBI Taxonomy" id="192012"/>
    <lineage>
        <taxon>Eukaryota</taxon>
        <taxon>Viridiplantae</taxon>
        <taxon>Streptophyta</taxon>
        <taxon>Embryophyta</taxon>
        <taxon>Tracheophyta</taxon>
        <taxon>Spermatophyta</taxon>
        <taxon>Magnoliopsida</taxon>
        <taxon>eudicotyledons</taxon>
        <taxon>Gunneridae</taxon>
        <taxon>Pentapetalae</taxon>
        <taxon>asterids</taxon>
        <taxon>campanulids</taxon>
        <taxon>Asterales</taxon>
        <taxon>Asteraceae</taxon>
        <taxon>Asteroideae</taxon>
        <taxon>Heliantheae alliance</taxon>
        <taxon>Eupatorieae</taxon>
        <taxon>Mikania</taxon>
    </lineage>
</organism>
<feature type="compositionally biased region" description="Acidic residues" evidence="3">
    <location>
        <begin position="317"/>
        <end position="326"/>
    </location>
</feature>
<accession>A0A5N6PWE5</accession>
<dbReference type="InterPro" id="IPR057670">
    <property type="entry name" value="SH3_retrovirus"/>
</dbReference>
<reference evidence="5 6" key="1">
    <citation type="submission" date="2019-05" db="EMBL/GenBank/DDBJ databases">
        <title>Mikania micrantha, genome provides insights into the molecular mechanism of rapid growth.</title>
        <authorList>
            <person name="Liu B."/>
        </authorList>
    </citation>
    <scope>NUCLEOTIDE SEQUENCE [LARGE SCALE GENOMIC DNA]</scope>
    <source>
        <strain evidence="5">NLD-2019</strain>
        <tissue evidence="5">Leaf</tissue>
    </source>
</reference>
<dbReference type="GO" id="GO:0003676">
    <property type="term" value="F:nucleic acid binding"/>
    <property type="evidence" value="ECO:0007669"/>
    <property type="project" value="InterPro"/>
</dbReference>
<proteinExistence type="predicted"/>
<keyword evidence="6" id="KW-1185">Reference proteome</keyword>
<feature type="compositionally biased region" description="Polar residues" evidence="3">
    <location>
        <begin position="297"/>
        <end position="309"/>
    </location>
</feature>
<dbReference type="OrthoDB" id="1704885at2759"/>
<dbReference type="InterPro" id="IPR036397">
    <property type="entry name" value="RNaseH_sf"/>
</dbReference>
<evidence type="ECO:0000256" key="3">
    <source>
        <dbReference type="SAM" id="MobiDB-lite"/>
    </source>
</evidence>
<dbReference type="GO" id="GO:0015074">
    <property type="term" value="P:DNA integration"/>
    <property type="evidence" value="ECO:0007669"/>
    <property type="project" value="InterPro"/>
</dbReference>
<comment type="caution">
    <text evidence="5">The sequence shown here is derived from an EMBL/GenBank/DDBJ whole genome shotgun (WGS) entry which is preliminary data.</text>
</comment>
<dbReference type="Gene3D" id="3.30.420.10">
    <property type="entry name" value="Ribonuclease H-like superfamily/Ribonuclease H"/>
    <property type="match status" value="1"/>
</dbReference>
<dbReference type="InterPro" id="IPR013103">
    <property type="entry name" value="RVT_2"/>
</dbReference>
<feature type="domain" description="Integrase catalytic" evidence="4">
    <location>
        <begin position="40"/>
        <end position="206"/>
    </location>
</feature>
<evidence type="ECO:0000256" key="2">
    <source>
        <dbReference type="ARBA" id="ARBA00022801"/>
    </source>
</evidence>
<evidence type="ECO:0000313" key="5">
    <source>
        <dbReference type="EMBL" id="KAD7117108.1"/>
    </source>
</evidence>
<protein>
    <recommendedName>
        <fullName evidence="4">Integrase catalytic domain-containing protein</fullName>
    </recommendedName>
</protein>
<keyword evidence="2" id="KW-0378">Hydrolase</keyword>
<dbReference type="InterPro" id="IPR043502">
    <property type="entry name" value="DNA/RNA_pol_sf"/>
</dbReference>
<dbReference type="Proteomes" id="UP000326396">
    <property type="component" value="Linkage Group LG10"/>
</dbReference>
<feature type="region of interest" description="Disordered" evidence="3">
    <location>
        <begin position="297"/>
        <end position="377"/>
    </location>
</feature>
<feature type="compositionally biased region" description="Polar residues" evidence="3">
    <location>
        <begin position="346"/>
        <end position="355"/>
    </location>
</feature>
<name>A0A5N6PWE5_9ASTR</name>
<dbReference type="GO" id="GO:0046872">
    <property type="term" value="F:metal ion binding"/>
    <property type="evidence" value="ECO:0007669"/>
    <property type="project" value="UniProtKB-KW"/>
</dbReference>
<evidence type="ECO:0000313" key="6">
    <source>
        <dbReference type="Proteomes" id="UP000326396"/>
    </source>
</evidence>
<dbReference type="AlphaFoldDB" id="A0A5N6PWE5"/>
<dbReference type="Pfam" id="PF07727">
    <property type="entry name" value="RVT_2"/>
    <property type="match status" value="2"/>
</dbReference>
<gene>
    <name evidence="5" type="ORF">E3N88_04376</name>
</gene>
<dbReference type="GO" id="GO:0016787">
    <property type="term" value="F:hydrolase activity"/>
    <property type="evidence" value="ECO:0007669"/>
    <property type="project" value="UniProtKB-KW"/>
</dbReference>
<evidence type="ECO:0000259" key="4">
    <source>
        <dbReference type="PROSITE" id="PS50994"/>
    </source>
</evidence>
<dbReference type="Pfam" id="PF00665">
    <property type="entry name" value="rve"/>
    <property type="match status" value="1"/>
</dbReference>
<dbReference type="PROSITE" id="PS50994">
    <property type="entry name" value="INTEGRASE"/>
    <property type="match status" value="1"/>
</dbReference>
<sequence length="869" mass="98481">MTHKNLVQGIPRINHGSQICDACLVGKHSRAPFPNQSSYKSLKPLDLVYRDLCGPISPSTNSGKKYVFLIVDDCTRYMWAYFLESKDQAFENFKEFKLMVENEVGTRLKMLRTDRGGEFTSNEFSQYCKDNGIARQLTAPYSPQQNGLVERRNRTIMSTTRSMLKASNMPQNFWGEAVRHAIYVLNRVPTKALTNCTPYEALKGRKPILDHLRIFGCIAYAKVALPHLKKLDDRSTQMVYLGAEPGSKAYRLFDPISKRICISRDVKFMEKESYNWNKYLENFNLNEPEWTNFSIDESPIVNSQSGDTTQTEHGEGVDTDISDQEGEVPLSPINTENAPESPFTPSPNTHVTNAGESPEYTSTSDSSSNKYDHTPPRGFRTIGSINEVAPVVEINELLLAEDEPRNYKEASEDEKWIEAMKAEIDSINKNHTWNLTTLPNGQKAIGLKWVFKTKRDANGNIIKHKARLVAKGYVQQHGIDFDEVFAPVARIETVRLILALAAYNSWEVHHLDVKSAFLHGELKEEVYVTQPEGFVKPETKERSETSILLVGVYVDDLIVTRTPKNEIDHFKSQMEKKFEMSDLGLLAYYLGIEVTQSGGEISIKQSAYINKILKDAKMFDCNDTKIPMDPGTKLTKTEGGISVNATEYRSIIGCLRYLLHTRPDLSYYVGLLSRFMQEPKEHHLKAIKQVLRYIKGTQYLVITYYRVGGCKITGYSDSSYGVNTEEGKGTTGIIFYFGNSPITWCTQKQQTVALSSCESEFMAATAASCQALWLKRLLAALTGMKEEKITLLVDNKSAIALMKNPVFHERSKHIDTRYHFIRECVENNHINVEHISGELQRADILTKALGRDKFITMRKLLGVQDLRQA</sequence>
<dbReference type="InterPro" id="IPR039537">
    <property type="entry name" value="Retrotran_Ty1/copia-like"/>
</dbReference>